<feature type="compositionally biased region" description="Low complexity" evidence="2">
    <location>
        <begin position="30"/>
        <end position="41"/>
    </location>
</feature>
<feature type="compositionally biased region" description="Polar residues" evidence="2">
    <location>
        <begin position="1"/>
        <end position="10"/>
    </location>
</feature>
<keyword evidence="5" id="KW-1185">Reference proteome</keyword>
<sequence length="442" mass="47542">MGNNPSSQTGGHPRDKAQSPSVQQHYQSLPQRPAPSSAATRPPLPATPQGVAPPAASLAQATGSTTTHIAPMSLPAAHHTTAPVDMPASAVSGLPASRPPRYQPSIPTPDLMPLMSQNSMTEVSYLARPPRLPLRIEEEESTPGSPVMPPALGEPVSPFLDLDSDIPTAKSSSSNIEGEQTQKSRQLVATKLTWRHGGDRVYVTGTPFQWNRKLRMYPVPGKPGYFSVTVPMLVGTHHIRFLVDNKMRTANDMPTTVDYANTLVNYIVVVPENAVGRVSRSKTASTAPSTAPSTGAATPAPVVNAAPAEKQPPPPPRESSRPPRRMRQHALPAPEDYTVDIPRYLKDFDMPEDSEEYMYAVAAIEKLSSPPALPGFLGKPIMNGSASIKDDNSVLTLPNHSVLNHLATISIKNGVLGVCATTRYRHKYVTTIIYKPINPEEG</sequence>
<dbReference type="GO" id="GO:0007165">
    <property type="term" value="P:signal transduction"/>
    <property type="evidence" value="ECO:0007669"/>
    <property type="project" value="TreeGrafter"/>
</dbReference>
<feature type="compositionally biased region" description="Low complexity" evidence="2">
    <location>
        <begin position="281"/>
        <end position="308"/>
    </location>
</feature>
<dbReference type="InterPro" id="IPR013783">
    <property type="entry name" value="Ig-like_fold"/>
</dbReference>
<organism evidence="4 5">
    <name type="scientific">Thielaviopsis punctulata</name>
    <dbReference type="NCBI Taxonomy" id="72032"/>
    <lineage>
        <taxon>Eukaryota</taxon>
        <taxon>Fungi</taxon>
        <taxon>Dikarya</taxon>
        <taxon>Ascomycota</taxon>
        <taxon>Pezizomycotina</taxon>
        <taxon>Sordariomycetes</taxon>
        <taxon>Hypocreomycetidae</taxon>
        <taxon>Microascales</taxon>
        <taxon>Ceratocystidaceae</taxon>
        <taxon>Thielaviopsis</taxon>
    </lineage>
</organism>
<dbReference type="SUPFAM" id="SSF160219">
    <property type="entry name" value="AMPKBI-like"/>
    <property type="match status" value="1"/>
</dbReference>
<dbReference type="OrthoDB" id="531008at2759"/>
<gene>
    <name evidence="4" type="ORF">TD95_003115</name>
</gene>
<dbReference type="SMART" id="SM01010">
    <property type="entry name" value="AMPKBI"/>
    <property type="match status" value="1"/>
</dbReference>
<dbReference type="Proteomes" id="UP000033483">
    <property type="component" value="Unassembled WGS sequence"/>
</dbReference>
<dbReference type="GO" id="GO:0005634">
    <property type="term" value="C:nucleus"/>
    <property type="evidence" value="ECO:0007669"/>
    <property type="project" value="TreeGrafter"/>
</dbReference>
<feature type="region of interest" description="Disordered" evidence="2">
    <location>
        <begin position="277"/>
        <end position="333"/>
    </location>
</feature>
<dbReference type="PANTHER" id="PTHR10343">
    <property type="entry name" value="5'-AMP-ACTIVATED PROTEIN KINASE , BETA SUBUNIT"/>
    <property type="match status" value="1"/>
</dbReference>
<dbReference type="AlphaFoldDB" id="A0A0F4ZFZ8"/>
<dbReference type="InterPro" id="IPR037256">
    <property type="entry name" value="ASC_dom_sf"/>
</dbReference>
<feature type="region of interest" description="Disordered" evidence="2">
    <location>
        <begin position="1"/>
        <end position="63"/>
    </location>
</feature>
<evidence type="ECO:0000313" key="5">
    <source>
        <dbReference type="Proteomes" id="UP000033483"/>
    </source>
</evidence>
<evidence type="ECO:0000259" key="3">
    <source>
        <dbReference type="SMART" id="SM01010"/>
    </source>
</evidence>
<dbReference type="SUPFAM" id="SSF81296">
    <property type="entry name" value="E set domains"/>
    <property type="match status" value="1"/>
</dbReference>
<dbReference type="GO" id="GO:0019901">
    <property type="term" value="F:protein kinase binding"/>
    <property type="evidence" value="ECO:0007669"/>
    <property type="project" value="TreeGrafter"/>
</dbReference>
<dbReference type="InterPro" id="IPR014756">
    <property type="entry name" value="Ig_E-set"/>
</dbReference>
<dbReference type="InterPro" id="IPR006828">
    <property type="entry name" value="ASC_dom"/>
</dbReference>
<dbReference type="Pfam" id="PF16561">
    <property type="entry name" value="AMPK1_CBM"/>
    <property type="match status" value="1"/>
</dbReference>
<dbReference type="Gene3D" id="2.60.40.10">
    <property type="entry name" value="Immunoglobulins"/>
    <property type="match status" value="1"/>
</dbReference>
<dbReference type="CDD" id="cd02859">
    <property type="entry name" value="E_set_AMPKbeta_like_N"/>
    <property type="match status" value="1"/>
</dbReference>
<dbReference type="InterPro" id="IPR032640">
    <property type="entry name" value="AMPK1_CBM"/>
</dbReference>
<evidence type="ECO:0000313" key="4">
    <source>
        <dbReference type="EMBL" id="KKA29452.1"/>
    </source>
</evidence>
<protein>
    <recommendedName>
        <fullName evidence="3">Association with the SNF1 complex (ASC) domain-containing protein</fullName>
    </recommendedName>
</protein>
<comment type="similarity">
    <text evidence="1">Belongs to the 5'-AMP-activated protein kinase beta subunit family.</text>
</comment>
<dbReference type="InterPro" id="IPR050827">
    <property type="entry name" value="CRP1_MDG1_kinase"/>
</dbReference>
<dbReference type="Pfam" id="PF04739">
    <property type="entry name" value="AMPKBI"/>
    <property type="match status" value="1"/>
</dbReference>
<proteinExistence type="inferred from homology"/>
<evidence type="ECO:0000256" key="2">
    <source>
        <dbReference type="SAM" id="MobiDB-lite"/>
    </source>
</evidence>
<dbReference type="GO" id="GO:0005737">
    <property type="term" value="C:cytoplasm"/>
    <property type="evidence" value="ECO:0007669"/>
    <property type="project" value="TreeGrafter"/>
</dbReference>
<reference evidence="4 5" key="1">
    <citation type="submission" date="2015-03" db="EMBL/GenBank/DDBJ databases">
        <authorList>
            <person name="Radwan O."/>
            <person name="Al-Naeli F.A."/>
            <person name="Rendon G.A."/>
            <person name="Fields C."/>
        </authorList>
    </citation>
    <scope>NUCLEOTIDE SEQUENCE [LARGE SCALE GENOMIC DNA]</scope>
    <source>
        <strain evidence="4">CR-DP1</strain>
    </source>
</reference>
<feature type="domain" description="Association with the SNF1 complex (ASC)" evidence="3">
    <location>
        <begin position="330"/>
        <end position="437"/>
    </location>
</feature>
<accession>A0A0F4ZFZ8</accession>
<dbReference type="PANTHER" id="PTHR10343:SF84">
    <property type="entry name" value="5'-AMP-ACTIVATED PROTEIN KINASE SUBUNIT BETA-1"/>
    <property type="match status" value="1"/>
</dbReference>
<feature type="region of interest" description="Disordered" evidence="2">
    <location>
        <begin position="86"/>
        <end position="108"/>
    </location>
</feature>
<comment type="caution">
    <text evidence="4">The sequence shown here is derived from an EMBL/GenBank/DDBJ whole genome shotgun (WGS) entry which is preliminary data.</text>
</comment>
<dbReference type="Gene3D" id="6.20.250.60">
    <property type="match status" value="1"/>
</dbReference>
<dbReference type="GO" id="GO:0031588">
    <property type="term" value="C:nucleotide-activated protein kinase complex"/>
    <property type="evidence" value="ECO:0007669"/>
    <property type="project" value="TreeGrafter"/>
</dbReference>
<name>A0A0F4ZFZ8_9PEZI</name>
<feature type="compositionally biased region" description="Polar residues" evidence="2">
    <location>
        <begin position="18"/>
        <end position="29"/>
    </location>
</feature>
<dbReference type="EMBL" id="LAEV01000830">
    <property type="protein sequence ID" value="KKA29452.1"/>
    <property type="molecule type" value="Genomic_DNA"/>
</dbReference>
<evidence type="ECO:0000256" key="1">
    <source>
        <dbReference type="ARBA" id="ARBA00010926"/>
    </source>
</evidence>